<dbReference type="InterPro" id="IPR036322">
    <property type="entry name" value="WD40_repeat_dom_sf"/>
</dbReference>
<dbReference type="InterPro" id="IPR057853">
    <property type="entry name" value="Beta-prop_WDR11_2nd"/>
</dbReference>
<feature type="domain" description="WDR11 second beta-propeller" evidence="3">
    <location>
        <begin position="475"/>
        <end position="682"/>
    </location>
</feature>
<accession>A0A835IH91</accession>
<sequence length="694" mass="76045">MFFSHTSHEKNKYDKKPEIETASPVQAAPSLTVDSHGASTFMPVMAYSTSSTEDLFVAEGCNMELNCVDWDSLPIFDVCPEEDHDSFLDTPPIFDEYRADESEFCVTTPFCLGIFLLSMPIRGEQVYIMCTMEELMPSIGMPVPSPMILAVVLCQSESTLRSVGNFNSDMSPTSVFSKDHDSHTEFPSESHNVSKSYLISLSDDGNVWSWLLTAEGARDPQKVFTSVNRDAAVTEATDPDTHTNTTDSSIRGSTSGAVKDSEPMNDISRRLINTMSSNVSFTFKVCNICQIAMQINLVGQLHLLSSTVTVIAVPSPSLTATLAQLRWFYCEGGGNNPAVAVPLVALGTQGGTIDVIDVSTNAVAASFSVHNTLIRGLRWLGNSRLVSFSYSQVNEKAGGYVNRLIVTCVRSGLNRTFRVLQKPERAPIRALRASSSGRLTLNLGCRFFYLLDPFYGSSADHGVSNAFEDPVTVVVSFQYVLIMFRDAPVEVWAMTKSPIMLSAFNLSVCNYAPFNLFCAIPRPSQNVPSSRQSSKERTTSTSAAVESPTKSSLADSKATSQEGATDDTSESFAFALVNGALGVFEVHGRRIRDFRPKWPSSSLVSSDGLVTAMAYRLPHVVMGDRSGNIRWWDVTTGVSSSFNTHREGIRRIKFSPVVAGDRSRGRIAVLFYDNTFSLFDLVSIMIVQFNIFSS</sequence>
<gene>
    <name evidence="4" type="ORF">IFM89_029979</name>
</gene>
<feature type="compositionally biased region" description="Polar residues" evidence="1">
    <location>
        <begin position="242"/>
        <end position="256"/>
    </location>
</feature>
<evidence type="ECO:0000313" key="5">
    <source>
        <dbReference type="Proteomes" id="UP000631114"/>
    </source>
</evidence>
<evidence type="ECO:0000256" key="1">
    <source>
        <dbReference type="SAM" id="MobiDB-lite"/>
    </source>
</evidence>
<dbReference type="InterPro" id="IPR039694">
    <property type="entry name" value="WDR11"/>
</dbReference>
<dbReference type="GO" id="GO:0005737">
    <property type="term" value="C:cytoplasm"/>
    <property type="evidence" value="ECO:0007669"/>
    <property type="project" value="TreeGrafter"/>
</dbReference>
<keyword evidence="5" id="KW-1185">Reference proteome</keyword>
<comment type="caution">
    <text evidence="4">The sequence shown here is derived from an EMBL/GenBank/DDBJ whole genome shotgun (WGS) entry which is preliminary data.</text>
</comment>
<dbReference type="PANTHER" id="PTHR14593:SF5">
    <property type="entry name" value="WD REPEAT-CONTAINING PROTEIN 11"/>
    <property type="match status" value="1"/>
</dbReference>
<dbReference type="Pfam" id="PF23751">
    <property type="entry name" value="Beta-prop_WDR11_1st"/>
    <property type="match status" value="1"/>
</dbReference>
<dbReference type="EMBL" id="JADFTS010000003">
    <property type="protein sequence ID" value="KAF9616518.1"/>
    <property type="molecule type" value="Genomic_DNA"/>
</dbReference>
<dbReference type="AlphaFoldDB" id="A0A835IH91"/>
<reference evidence="4 5" key="1">
    <citation type="submission" date="2020-10" db="EMBL/GenBank/DDBJ databases">
        <title>The Coptis chinensis genome and diversification of protoberbering-type alkaloids.</title>
        <authorList>
            <person name="Wang B."/>
            <person name="Shu S."/>
            <person name="Song C."/>
            <person name="Liu Y."/>
        </authorList>
    </citation>
    <scope>NUCLEOTIDE SEQUENCE [LARGE SCALE GENOMIC DNA]</scope>
    <source>
        <strain evidence="4">HL-2020</strain>
        <tissue evidence="4">Leaf</tissue>
    </source>
</reference>
<feature type="region of interest" description="Disordered" evidence="1">
    <location>
        <begin position="230"/>
        <end position="262"/>
    </location>
</feature>
<proteinExistence type="predicted"/>
<dbReference type="InterPro" id="IPR057852">
    <property type="entry name" value="Beta-prop_WDR11_1st"/>
</dbReference>
<dbReference type="InterPro" id="IPR015943">
    <property type="entry name" value="WD40/YVTN_repeat-like_dom_sf"/>
</dbReference>
<name>A0A835IH91_9MAGN</name>
<feature type="compositionally biased region" description="Basic and acidic residues" evidence="1">
    <location>
        <begin position="1"/>
        <end position="19"/>
    </location>
</feature>
<feature type="compositionally biased region" description="Polar residues" evidence="1">
    <location>
        <begin position="539"/>
        <end position="563"/>
    </location>
</feature>
<dbReference type="PANTHER" id="PTHR14593">
    <property type="entry name" value="WD REPEAT-CONTAINING PROTEIN 11"/>
    <property type="match status" value="1"/>
</dbReference>
<dbReference type="OrthoDB" id="1291858at2759"/>
<feature type="region of interest" description="Disordered" evidence="1">
    <location>
        <begin position="524"/>
        <end position="565"/>
    </location>
</feature>
<dbReference type="Pfam" id="PF23752">
    <property type="entry name" value="Beta-prop_WDR11_2nd"/>
    <property type="match status" value="2"/>
</dbReference>
<protein>
    <submittedName>
        <fullName evidence="4">Uncharacterized protein</fullName>
    </submittedName>
</protein>
<dbReference type="Proteomes" id="UP000631114">
    <property type="component" value="Unassembled WGS sequence"/>
</dbReference>
<feature type="domain" description="WDR11 second beta-propeller" evidence="3">
    <location>
        <begin position="303"/>
        <end position="441"/>
    </location>
</feature>
<evidence type="ECO:0000259" key="2">
    <source>
        <dbReference type="Pfam" id="PF23751"/>
    </source>
</evidence>
<feature type="domain" description="WDR11 first beta-propeller" evidence="2">
    <location>
        <begin position="122"/>
        <end position="290"/>
    </location>
</feature>
<dbReference type="Gene3D" id="2.130.10.10">
    <property type="entry name" value="YVTN repeat-like/Quinoprotein amine dehydrogenase"/>
    <property type="match status" value="1"/>
</dbReference>
<dbReference type="SUPFAM" id="SSF50978">
    <property type="entry name" value="WD40 repeat-like"/>
    <property type="match status" value="1"/>
</dbReference>
<organism evidence="4 5">
    <name type="scientific">Coptis chinensis</name>
    <dbReference type="NCBI Taxonomy" id="261450"/>
    <lineage>
        <taxon>Eukaryota</taxon>
        <taxon>Viridiplantae</taxon>
        <taxon>Streptophyta</taxon>
        <taxon>Embryophyta</taxon>
        <taxon>Tracheophyta</taxon>
        <taxon>Spermatophyta</taxon>
        <taxon>Magnoliopsida</taxon>
        <taxon>Ranunculales</taxon>
        <taxon>Ranunculaceae</taxon>
        <taxon>Coptidoideae</taxon>
        <taxon>Coptis</taxon>
    </lineage>
</organism>
<feature type="region of interest" description="Disordered" evidence="1">
    <location>
        <begin position="1"/>
        <end position="26"/>
    </location>
</feature>
<evidence type="ECO:0000313" key="4">
    <source>
        <dbReference type="EMBL" id="KAF9616518.1"/>
    </source>
</evidence>
<evidence type="ECO:0000259" key="3">
    <source>
        <dbReference type="Pfam" id="PF23752"/>
    </source>
</evidence>